<accession>A0A4Q1D5U5</accession>
<keyword evidence="4" id="KW-0720">Serine protease</keyword>
<feature type="domain" description="PDZ" evidence="6">
    <location>
        <begin position="216"/>
        <end position="300"/>
    </location>
</feature>
<comment type="similarity">
    <text evidence="1">Belongs to the peptidase S41A family.</text>
</comment>
<dbReference type="CDD" id="cd07560">
    <property type="entry name" value="Peptidase_S41_CPP"/>
    <property type="match status" value="1"/>
</dbReference>
<protein>
    <recommendedName>
        <fullName evidence="6">PDZ domain-containing protein</fullName>
    </recommendedName>
</protein>
<evidence type="ECO:0000256" key="3">
    <source>
        <dbReference type="ARBA" id="ARBA00022801"/>
    </source>
</evidence>
<evidence type="ECO:0000256" key="1">
    <source>
        <dbReference type="ARBA" id="ARBA00009179"/>
    </source>
</evidence>
<dbReference type="SMART" id="SM00245">
    <property type="entry name" value="TSPc"/>
    <property type="match status" value="1"/>
</dbReference>
<dbReference type="GO" id="GO:0007165">
    <property type="term" value="P:signal transduction"/>
    <property type="evidence" value="ECO:0007669"/>
    <property type="project" value="TreeGrafter"/>
</dbReference>
<dbReference type="Pfam" id="PF03572">
    <property type="entry name" value="Peptidase_S41"/>
    <property type="match status" value="1"/>
</dbReference>
<dbReference type="InterPro" id="IPR005151">
    <property type="entry name" value="Tail-specific_protease"/>
</dbReference>
<dbReference type="GO" id="GO:0004175">
    <property type="term" value="F:endopeptidase activity"/>
    <property type="evidence" value="ECO:0007669"/>
    <property type="project" value="TreeGrafter"/>
</dbReference>
<sequence>MKNLCLALLWLTLVTPFHSRAQSFSKVAGEAFLVYRMIDKFHVEPRTLNDSFSHDLWFTMLKLADEDELFFSDDDITRLRAFESTLDDEIRNRRSAYISLFTSLFIQRLKQADSLVAVLCSSGNNTTGTQRVQPKPQTIKPVATPGSADITALRNRLQVYIKEQGSCSRLRRQINYILRNAATSAVAIGDLYCEAIARCFDPHTGYFPLSAKENFESQLGKQRFRFGFRIKEEKDDIFIEDLQPGSPAYKSGQLQKGDKIIQAQWSGNKTDAVSPTATEELNDLLRMSNHDTLLLRVRKANGSVIQVPLLKEQATDAEVENKVKSFVLKGQQTIGYIYLPTFYEDWDQGNIGLKGCANDVAREIVKLKKENITGLILDLRFNGGGSVQEAMELTGIFIDAGPVAQIKRKDPKPIVLYDVNRGTAFDGPLVVLVNSYSASASELVAAALQDYNRAVIVGTTTYGKATGQVMLPVDTTISLESPEPRPGASPDNNSYIKITMSKLFRVNGSSLQATGVIPSVIVKDSLVHIEREADEPFALKATTIAPNKYYKPYPVLPAIDARMINTTAAFTITNHEAEKSLLQSDAYGSQLNEAFKTLLASDTGVKAAYEVLQLLIKK</sequence>
<feature type="chain" id="PRO_5020455722" description="PDZ domain-containing protein" evidence="5">
    <location>
        <begin position="22"/>
        <end position="618"/>
    </location>
</feature>
<keyword evidence="8" id="KW-1185">Reference proteome</keyword>
<dbReference type="InterPro" id="IPR004447">
    <property type="entry name" value="Peptidase_S41A"/>
</dbReference>
<feature type="signal peptide" evidence="5">
    <location>
        <begin position="1"/>
        <end position="21"/>
    </location>
</feature>
<dbReference type="EMBL" id="SDHZ01000002">
    <property type="protein sequence ID" value="RXK83839.1"/>
    <property type="molecule type" value="Genomic_DNA"/>
</dbReference>
<gene>
    <name evidence="7" type="ORF">ESB13_17365</name>
</gene>
<dbReference type="GO" id="GO:0006508">
    <property type="term" value="P:proteolysis"/>
    <property type="evidence" value="ECO:0007669"/>
    <property type="project" value="UniProtKB-KW"/>
</dbReference>
<dbReference type="SUPFAM" id="SSF52096">
    <property type="entry name" value="ClpP/crotonase"/>
    <property type="match status" value="1"/>
</dbReference>
<dbReference type="InterPro" id="IPR001478">
    <property type="entry name" value="PDZ"/>
</dbReference>
<dbReference type="Gene3D" id="2.30.42.10">
    <property type="match status" value="1"/>
</dbReference>
<dbReference type="SMART" id="SM00228">
    <property type="entry name" value="PDZ"/>
    <property type="match status" value="1"/>
</dbReference>
<evidence type="ECO:0000313" key="7">
    <source>
        <dbReference type="EMBL" id="RXK83839.1"/>
    </source>
</evidence>
<dbReference type="Gene3D" id="3.90.226.10">
    <property type="entry name" value="2-enoyl-CoA Hydratase, Chain A, domain 1"/>
    <property type="match status" value="1"/>
</dbReference>
<dbReference type="PROSITE" id="PS50106">
    <property type="entry name" value="PDZ"/>
    <property type="match status" value="1"/>
</dbReference>
<evidence type="ECO:0000256" key="4">
    <source>
        <dbReference type="ARBA" id="ARBA00022825"/>
    </source>
</evidence>
<dbReference type="Pfam" id="PF00595">
    <property type="entry name" value="PDZ"/>
    <property type="match status" value="1"/>
</dbReference>
<dbReference type="InterPro" id="IPR040573">
    <property type="entry name" value="TSP_N"/>
</dbReference>
<evidence type="ECO:0000256" key="5">
    <source>
        <dbReference type="SAM" id="SignalP"/>
    </source>
</evidence>
<evidence type="ECO:0000313" key="8">
    <source>
        <dbReference type="Proteomes" id="UP000290545"/>
    </source>
</evidence>
<keyword evidence="2" id="KW-0645">Protease</keyword>
<dbReference type="Pfam" id="PF17804">
    <property type="entry name" value="TSP_NTD"/>
    <property type="match status" value="1"/>
</dbReference>
<dbReference type="Proteomes" id="UP000290545">
    <property type="component" value="Unassembled WGS sequence"/>
</dbReference>
<dbReference type="InterPro" id="IPR036034">
    <property type="entry name" value="PDZ_sf"/>
</dbReference>
<evidence type="ECO:0000259" key="6">
    <source>
        <dbReference type="PROSITE" id="PS50106"/>
    </source>
</evidence>
<dbReference type="AlphaFoldDB" id="A0A4Q1D5U5"/>
<dbReference type="GO" id="GO:0030288">
    <property type="term" value="C:outer membrane-bounded periplasmic space"/>
    <property type="evidence" value="ECO:0007669"/>
    <property type="project" value="TreeGrafter"/>
</dbReference>
<dbReference type="CDD" id="cd00136">
    <property type="entry name" value="PDZ_canonical"/>
    <property type="match status" value="1"/>
</dbReference>
<dbReference type="RefSeq" id="WP_129004891.1">
    <property type="nucleotide sequence ID" value="NZ_SDHZ01000002.1"/>
</dbReference>
<organism evidence="7 8">
    <name type="scientific">Filimonas effusa</name>
    <dbReference type="NCBI Taxonomy" id="2508721"/>
    <lineage>
        <taxon>Bacteria</taxon>
        <taxon>Pseudomonadati</taxon>
        <taxon>Bacteroidota</taxon>
        <taxon>Chitinophagia</taxon>
        <taxon>Chitinophagales</taxon>
        <taxon>Chitinophagaceae</taxon>
        <taxon>Filimonas</taxon>
    </lineage>
</organism>
<keyword evidence="3" id="KW-0378">Hydrolase</keyword>
<comment type="caution">
    <text evidence="7">The sequence shown here is derived from an EMBL/GenBank/DDBJ whole genome shotgun (WGS) entry which is preliminary data.</text>
</comment>
<dbReference type="PANTHER" id="PTHR32060:SF22">
    <property type="entry name" value="CARBOXYL-TERMINAL-PROCESSING PEPTIDASE 3, CHLOROPLASTIC"/>
    <property type="match status" value="1"/>
</dbReference>
<dbReference type="OrthoDB" id="9812068at2"/>
<keyword evidence="5" id="KW-0732">Signal</keyword>
<reference evidence="7 8" key="1">
    <citation type="submission" date="2019-01" db="EMBL/GenBank/DDBJ databases">
        <title>Filimonas sp. strain TTM-71.</title>
        <authorList>
            <person name="Chen W.-M."/>
        </authorList>
    </citation>
    <scope>NUCLEOTIDE SEQUENCE [LARGE SCALE GENOMIC DNA]</scope>
    <source>
        <strain evidence="7 8">TTM-71</strain>
    </source>
</reference>
<dbReference type="InterPro" id="IPR029045">
    <property type="entry name" value="ClpP/crotonase-like_dom_sf"/>
</dbReference>
<dbReference type="GO" id="GO:0008236">
    <property type="term" value="F:serine-type peptidase activity"/>
    <property type="evidence" value="ECO:0007669"/>
    <property type="project" value="UniProtKB-KW"/>
</dbReference>
<dbReference type="PANTHER" id="PTHR32060">
    <property type="entry name" value="TAIL-SPECIFIC PROTEASE"/>
    <property type="match status" value="1"/>
</dbReference>
<dbReference type="SUPFAM" id="SSF50156">
    <property type="entry name" value="PDZ domain-like"/>
    <property type="match status" value="1"/>
</dbReference>
<proteinExistence type="inferred from homology"/>
<name>A0A4Q1D5U5_9BACT</name>
<evidence type="ECO:0000256" key="2">
    <source>
        <dbReference type="ARBA" id="ARBA00022670"/>
    </source>
</evidence>